<organism evidence="1">
    <name type="scientific">Oryza brachyantha</name>
    <name type="common">malo sina</name>
    <dbReference type="NCBI Taxonomy" id="4533"/>
    <lineage>
        <taxon>Eukaryota</taxon>
        <taxon>Viridiplantae</taxon>
        <taxon>Streptophyta</taxon>
        <taxon>Embryophyta</taxon>
        <taxon>Tracheophyta</taxon>
        <taxon>Spermatophyta</taxon>
        <taxon>Magnoliopsida</taxon>
        <taxon>Liliopsida</taxon>
        <taxon>Poales</taxon>
        <taxon>Poaceae</taxon>
        <taxon>BOP clade</taxon>
        <taxon>Oryzoideae</taxon>
        <taxon>Oryzeae</taxon>
        <taxon>Oryzinae</taxon>
        <taxon>Oryza</taxon>
    </lineage>
</organism>
<dbReference type="AlphaFoldDB" id="J3LER9"/>
<dbReference type="Proteomes" id="UP000006038">
    <property type="component" value="Unassembled WGS sequence"/>
</dbReference>
<dbReference type="HOGENOM" id="CLU_734418_0_0_1"/>
<dbReference type="Gramene" id="OB02G31360.1">
    <property type="protein sequence ID" value="OB02G31360.1"/>
    <property type="gene ID" value="OB02G31360"/>
</dbReference>
<proteinExistence type="predicted"/>
<evidence type="ECO:0000313" key="2">
    <source>
        <dbReference type="Proteomes" id="UP000006038"/>
    </source>
</evidence>
<evidence type="ECO:0000313" key="1">
    <source>
        <dbReference type="EnsemblPlants" id="OB02G31360.1"/>
    </source>
</evidence>
<protein>
    <submittedName>
        <fullName evidence="1">Uncharacterized protein</fullName>
    </submittedName>
</protein>
<accession>J3LER9</accession>
<reference evidence="1" key="1">
    <citation type="submission" date="2013-04" db="UniProtKB">
        <authorList>
            <consortium name="EnsemblPlants"/>
        </authorList>
    </citation>
    <scope>IDENTIFICATION</scope>
</reference>
<sequence length="377" mass="43719">MTMWLSWVESCPEEAGIEWTFDPCLHKYWNATHGKFRCQIIVDKQNESDDYKGGSCKVGDRGLGLLLTVPQVPRQQQQNMLSNTHGDRAVFKLQKSFFENFILCNITGRSKHHALPKFNLYAEDESRDIMVTSRGSEISLVSSGFGRRQTLVLSHQQVQIECDGHTVASPICRFVLSFLQHVKSASELLRSWMRFIKLFALKLFYCWMAPAIKRFLPMLTRLSWFSIMGDPMLQTEDFHCYELYNEDDPEKQLVDQEAAARLIYLHGPCVVVLFVDSRYSSYGRRHRCDDDLDHDAYGGVPRDPDFREELMEKDKDAANHAVVCYAYRFVDDELQLRVLDNHSIHGPRRWIAYRAFHQLVTLRVDPLDRGMLYGSSS</sequence>
<dbReference type="PANTHER" id="PTHR35360">
    <property type="entry name" value="OS01G0324125 PROTEIN-RELATED"/>
    <property type="match status" value="1"/>
</dbReference>
<dbReference type="eggNOG" id="ENOG502R4DE">
    <property type="taxonomic scope" value="Eukaryota"/>
</dbReference>
<name>J3LER9_ORYBR</name>
<dbReference type="EnsemblPlants" id="OB02G31360.1">
    <property type="protein sequence ID" value="OB02G31360.1"/>
    <property type="gene ID" value="OB02G31360"/>
</dbReference>
<keyword evidence="2" id="KW-1185">Reference proteome</keyword>